<comment type="pathway">
    <text evidence="12 14">Porphyrin-containing compound metabolism; siroheme biosynthesis; precorrin-2 from uroporphyrinogen III: step 1/1.</text>
</comment>
<dbReference type="SUPFAM" id="SSF75615">
    <property type="entry name" value="Siroheme synthase middle domains-like"/>
    <property type="match status" value="1"/>
</dbReference>
<dbReference type="InterPro" id="IPR000878">
    <property type="entry name" value="4pyrrol_Mease"/>
</dbReference>
<feature type="active site" description="Proton acceptor" evidence="14">
    <location>
        <position position="254"/>
    </location>
</feature>
<dbReference type="InterPro" id="IPR037115">
    <property type="entry name" value="Sirohaem_synt_dimer_dom_sf"/>
</dbReference>
<dbReference type="EMBL" id="CP050854">
    <property type="protein sequence ID" value="QTF07288.1"/>
    <property type="molecule type" value="Genomic_DNA"/>
</dbReference>
<dbReference type="InterPro" id="IPR014777">
    <property type="entry name" value="4pyrrole_Mease_sub1"/>
</dbReference>
<dbReference type="Gene3D" id="3.40.1010.10">
    <property type="entry name" value="Cobalt-precorrin-4 Transmethylase, Domain 1"/>
    <property type="match status" value="1"/>
</dbReference>
<dbReference type="Gene3D" id="3.30.950.10">
    <property type="entry name" value="Methyltransferase, Cobalt-precorrin-4 Transmethylase, Domain 2"/>
    <property type="match status" value="1"/>
</dbReference>
<feature type="binding site" evidence="14">
    <location>
        <begin position="337"/>
        <end position="338"/>
    </location>
    <ligand>
        <name>S-adenosyl-L-methionine</name>
        <dbReference type="ChEBI" id="CHEBI:59789"/>
    </ligand>
</feature>
<evidence type="ECO:0000313" key="21">
    <source>
        <dbReference type="Proteomes" id="UP000671960"/>
    </source>
</evidence>
<dbReference type="Pfam" id="PF13241">
    <property type="entry name" value="NAD_binding_7"/>
    <property type="match status" value="1"/>
</dbReference>
<dbReference type="InterPro" id="IPR012409">
    <property type="entry name" value="Sirohaem_synth"/>
</dbReference>
<dbReference type="SUPFAM" id="SSF51735">
    <property type="entry name" value="NAD(P)-binding Rossmann-fold domains"/>
    <property type="match status" value="1"/>
</dbReference>
<comment type="similarity">
    <text evidence="2 15">Belongs to the precorrin methyltransferase family.</text>
</comment>
<dbReference type="NCBIfam" id="NF007922">
    <property type="entry name" value="PRK10637.1"/>
    <property type="match status" value="1"/>
</dbReference>
<keyword evidence="11 14" id="KW-0511">Multifunctional enzyme</keyword>
<organism evidence="20 21">
    <name type="scientific">Brenneria izadpanahii</name>
    <dbReference type="NCBI Taxonomy" id="2722756"/>
    <lineage>
        <taxon>Bacteria</taxon>
        <taxon>Pseudomonadati</taxon>
        <taxon>Pseudomonadota</taxon>
        <taxon>Gammaproteobacteria</taxon>
        <taxon>Enterobacterales</taxon>
        <taxon>Pectobacteriaceae</taxon>
        <taxon>Brenneria</taxon>
    </lineage>
</organism>
<comment type="caution">
    <text evidence="14">Lacks conserved residue(s) required for the propagation of feature annotation.</text>
</comment>
<evidence type="ECO:0000256" key="14">
    <source>
        <dbReference type="HAMAP-Rule" id="MF_01646"/>
    </source>
</evidence>
<gene>
    <name evidence="20" type="primary">cobA</name>
    <name evidence="14" type="synonym">cysG</name>
    <name evidence="20" type="ORF">HC231_04590</name>
</gene>
<dbReference type="InterPro" id="IPR036291">
    <property type="entry name" value="NAD(P)-bd_dom_sf"/>
</dbReference>
<evidence type="ECO:0000256" key="3">
    <source>
        <dbReference type="ARBA" id="ARBA00022573"/>
    </source>
</evidence>
<feature type="domain" description="Sirohaem synthase dimerisation" evidence="18">
    <location>
        <begin position="150"/>
        <end position="207"/>
    </location>
</feature>
<feature type="binding site" evidence="14">
    <location>
        <begin position="307"/>
        <end position="309"/>
    </location>
    <ligand>
        <name>S-adenosyl-L-methionine</name>
        <dbReference type="ChEBI" id="CHEBI:59789"/>
    </ligand>
</feature>
<keyword evidence="9 14" id="KW-0456">Lyase</keyword>
<dbReference type="EC" id="4.99.1.4" evidence="14"/>
<dbReference type="InterPro" id="IPR019478">
    <property type="entry name" value="Sirohaem_synthase_dimer_dom"/>
</dbReference>
<comment type="similarity">
    <text evidence="14">In the C-terminal section; belongs to the precorrin methyltransferase family.</text>
</comment>
<protein>
    <recommendedName>
        <fullName evidence="14">Siroheme synthase</fullName>
    </recommendedName>
    <domain>
        <recommendedName>
            <fullName evidence="14">Uroporphyrinogen-III C-methyltransferase</fullName>
            <shortName evidence="14">Urogen III methylase</shortName>
            <ecNumber evidence="14">2.1.1.107</ecNumber>
        </recommendedName>
        <alternativeName>
            <fullName evidence="14">SUMT</fullName>
        </alternativeName>
        <alternativeName>
            <fullName evidence="14">Uroporphyrinogen III methylase</fullName>
            <shortName evidence="14">UROM</shortName>
        </alternativeName>
    </domain>
    <domain>
        <recommendedName>
            <fullName evidence="14">Precorrin-2 dehydrogenase</fullName>
            <ecNumber evidence="14">1.3.1.76</ecNumber>
        </recommendedName>
    </domain>
    <domain>
        <recommendedName>
            <fullName evidence="14">Sirohydrochlorin ferrochelatase</fullName>
            <ecNumber evidence="14">4.99.1.4</ecNumber>
        </recommendedName>
    </domain>
</protein>
<evidence type="ECO:0000256" key="15">
    <source>
        <dbReference type="RuleBase" id="RU003960"/>
    </source>
</evidence>
<evidence type="ECO:0000256" key="5">
    <source>
        <dbReference type="ARBA" id="ARBA00022679"/>
    </source>
</evidence>
<feature type="region of interest" description="Disordered" evidence="16">
    <location>
        <begin position="205"/>
        <end position="225"/>
    </location>
</feature>
<dbReference type="Gene3D" id="3.40.50.720">
    <property type="entry name" value="NAD(P)-binding Rossmann-like Domain"/>
    <property type="match status" value="1"/>
</dbReference>
<dbReference type="EC" id="1.3.1.76" evidence="14"/>
<evidence type="ECO:0000259" key="19">
    <source>
        <dbReference type="Pfam" id="PF14824"/>
    </source>
</evidence>
<dbReference type="Pfam" id="PF00590">
    <property type="entry name" value="TP_methylase"/>
    <property type="match status" value="1"/>
</dbReference>
<evidence type="ECO:0000256" key="6">
    <source>
        <dbReference type="ARBA" id="ARBA00022691"/>
    </source>
</evidence>
<comment type="pathway">
    <text evidence="1 14">Porphyrin-containing compound metabolism; siroheme biosynthesis; sirohydrochlorin from precorrin-2: step 1/1.</text>
</comment>
<evidence type="ECO:0000256" key="8">
    <source>
        <dbReference type="ARBA" id="ARBA00023027"/>
    </source>
</evidence>
<dbReference type="InterPro" id="IPR014776">
    <property type="entry name" value="4pyrrole_Mease_sub2"/>
</dbReference>
<evidence type="ECO:0000259" key="17">
    <source>
        <dbReference type="Pfam" id="PF00590"/>
    </source>
</evidence>
<dbReference type="RefSeq" id="WP_208229929.1">
    <property type="nucleotide sequence ID" value="NZ_CP050854.1"/>
</dbReference>
<sequence>MNYLPIFADLRDRPVLVVGGGEVATRKIELLQRAGAEIKVVAQSLSEHLTAQHQAGRLEWTARRFTPELLSDVFLVIAATDDRELNAAVFEAANQRYLLANVVDDQPKCSFIFPSIVDRSPLVVAISSGGQAPVLARLLREKLEALLPVSLGTMARLAGGWRERIKQHLHSSGERRRFWERLFYGRFSNLVAAGQLSQAEEELQQQLEQQRQEQQKTPASRGEVSLVGAGPGDAGLLTLRGLQVIQQADVVLYDNLVSDEVLELVRRDAERICVGKHAGGHSVSQEEINRLIISLARQGKRVVRLKGGDPFTFGRGGEELQQVAQAGISFQVVPGITAAAGATAYAGIPLTHRDYAQSVVFITGHCRPDGQALEWATLARGRQTLAIYMGTVKAADIARQLIAHGRAAETPVAVIGRGTRQDQQVLTGTLQQLEHLARQAPAPALLVIGEVVNLHHQIAWFGRQSLAARQDSRPAVVNLS</sequence>
<dbReference type="InterPro" id="IPR006367">
    <property type="entry name" value="Sirohaem_synthase_N"/>
</dbReference>
<dbReference type="Gene3D" id="3.30.160.110">
    <property type="entry name" value="Siroheme synthase, domain 2"/>
    <property type="match status" value="1"/>
</dbReference>
<dbReference type="Gene3D" id="1.10.8.210">
    <property type="entry name" value="Sirohaem synthase, dimerisation domain"/>
    <property type="match status" value="1"/>
</dbReference>
<evidence type="ECO:0000256" key="16">
    <source>
        <dbReference type="SAM" id="MobiDB-lite"/>
    </source>
</evidence>
<feature type="binding site" evidence="14">
    <location>
        <position position="231"/>
    </location>
    <ligand>
        <name>S-adenosyl-L-methionine</name>
        <dbReference type="ChEBI" id="CHEBI:59789"/>
    </ligand>
</feature>
<dbReference type="PANTHER" id="PTHR45790:SF1">
    <property type="entry name" value="SIROHEME SYNTHASE"/>
    <property type="match status" value="1"/>
</dbReference>
<dbReference type="Proteomes" id="UP000671960">
    <property type="component" value="Chromosome"/>
</dbReference>
<dbReference type="InterPro" id="IPR028281">
    <property type="entry name" value="Sirohaem_synthase_central"/>
</dbReference>
<dbReference type="HAMAP" id="MF_01646">
    <property type="entry name" value="Siroheme_synth"/>
    <property type="match status" value="1"/>
</dbReference>
<dbReference type="PIRSF" id="PIRSF036426">
    <property type="entry name" value="Sirohaem_synth"/>
    <property type="match status" value="1"/>
</dbReference>
<dbReference type="InterPro" id="IPR050161">
    <property type="entry name" value="Siro_Cobalamin_biosynth"/>
</dbReference>
<keyword evidence="8 14" id="KW-0520">NAD</keyword>
<feature type="domain" description="Siroheme synthase central" evidence="19">
    <location>
        <begin position="120"/>
        <end position="145"/>
    </location>
</feature>
<feature type="binding site" evidence="14">
    <location>
        <begin position="22"/>
        <end position="23"/>
    </location>
    <ligand>
        <name>NAD(+)</name>
        <dbReference type="ChEBI" id="CHEBI:57540"/>
    </ligand>
</feature>
<keyword evidence="6 14" id="KW-0949">S-adenosyl-L-methionine</keyword>
<dbReference type="PANTHER" id="PTHR45790">
    <property type="entry name" value="SIROHEME SYNTHASE-RELATED"/>
    <property type="match status" value="1"/>
</dbReference>
<dbReference type="GO" id="GO:0032259">
    <property type="term" value="P:methylation"/>
    <property type="evidence" value="ECO:0007669"/>
    <property type="project" value="UniProtKB-KW"/>
</dbReference>
<keyword evidence="3 14" id="KW-0169">Cobalamin biosynthesis</keyword>
<dbReference type="InterPro" id="IPR006366">
    <property type="entry name" value="CobA/CysG_C"/>
</dbReference>
<keyword evidence="10 14" id="KW-0627">Porphyrin biosynthesis</keyword>
<feature type="domain" description="Tetrapyrrole methylase" evidence="17">
    <location>
        <begin position="224"/>
        <end position="433"/>
    </location>
</feature>
<dbReference type="PROSITE" id="PS00840">
    <property type="entry name" value="SUMT_2"/>
    <property type="match status" value="1"/>
</dbReference>
<evidence type="ECO:0000256" key="7">
    <source>
        <dbReference type="ARBA" id="ARBA00023002"/>
    </source>
</evidence>
<feature type="region of interest" description="Uroporphyrinogen-III C-methyltransferase" evidence="14">
    <location>
        <begin position="222"/>
        <end position="480"/>
    </location>
</feature>
<keyword evidence="21" id="KW-1185">Reference proteome</keyword>
<comment type="function">
    <text evidence="14">Multifunctional enzyme that catalyzes the SAM-dependent methylations of uroporphyrinogen III at position C-2 and C-7 to form precorrin-2 via precorrin-1. Then it catalyzes the NAD-dependent ring dehydrogenation of precorrin-2 to yield sirohydrochlorin. Finally, it catalyzes the ferrochelation of sirohydrochlorin to yield siroheme.</text>
</comment>
<evidence type="ECO:0000256" key="9">
    <source>
        <dbReference type="ARBA" id="ARBA00023239"/>
    </source>
</evidence>
<dbReference type="PROSITE" id="PS00839">
    <property type="entry name" value="SUMT_1"/>
    <property type="match status" value="1"/>
</dbReference>
<proteinExistence type="inferred from homology"/>
<evidence type="ECO:0000259" key="18">
    <source>
        <dbReference type="Pfam" id="PF10414"/>
    </source>
</evidence>
<keyword evidence="4 14" id="KW-0489">Methyltransferase</keyword>
<comment type="catalytic activity">
    <reaction evidence="14">
        <text>uroporphyrinogen III + 2 S-adenosyl-L-methionine = precorrin-2 + 2 S-adenosyl-L-homocysteine + H(+)</text>
        <dbReference type="Rhea" id="RHEA:32459"/>
        <dbReference type="ChEBI" id="CHEBI:15378"/>
        <dbReference type="ChEBI" id="CHEBI:57308"/>
        <dbReference type="ChEBI" id="CHEBI:57856"/>
        <dbReference type="ChEBI" id="CHEBI:58827"/>
        <dbReference type="ChEBI" id="CHEBI:59789"/>
        <dbReference type="EC" id="2.1.1.107"/>
    </reaction>
</comment>
<reference evidence="20 21" key="1">
    <citation type="submission" date="2020-03" db="EMBL/GenBank/DDBJ databases">
        <authorList>
            <person name="Bakhshi Ganjeh M."/>
        </authorList>
    </citation>
    <scope>NUCLEOTIDE SEQUENCE [LARGE SCALE GENOMIC DNA]</scope>
    <source>
        <strain evidence="21">Iran 50</strain>
    </source>
</reference>
<evidence type="ECO:0000256" key="2">
    <source>
        <dbReference type="ARBA" id="ARBA00005879"/>
    </source>
</evidence>
<name>A0ABX7UNS5_9GAMM</name>
<comment type="pathway">
    <text evidence="14">Cofactor biosynthesis; adenosylcobalamin biosynthesis; precorrin-2 from uroporphyrinogen III: step 1/1.</text>
</comment>
<accession>A0ABX7UNS5</accession>
<comment type="similarity">
    <text evidence="14">In the N-terminal section; belongs to the precorrin-2 dehydrogenase / sirohydrochlorin ferrochelatase family.</text>
</comment>
<evidence type="ECO:0000256" key="11">
    <source>
        <dbReference type="ARBA" id="ARBA00023268"/>
    </source>
</evidence>
<feature type="binding site" evidence="14">
    <location>
        <position position="389"/>
    </location>
    <ligand>
        <name>S-adenosyl-L-methionine</name>
        <dbReference type="ChEBI" id="CHEBI:59789"/>
    </ligand>
</feature>
<feature type="region of interest" description="Precorrin-2 dehydrogenase / sirohydrochlorin ferrochelatase" evidence="14">
    <location>
        <begin position="1"/>
        <end position="203"/>
    </location>
</feature>
<dbReference type="Pfam" id="PF14824">
    <property type="entry name" value="Sirohm_synth_M"/>
    <property type="match status" value="1"/>
</dbReference>
<dbReference type="NCBIfam" id="TIGR01469">
    <property type="entry name" value="cobA_cysG_Cterm"/>
    <property type="match status" value="1"/>
</dbReference>
<evidence type="ECO:0000256" key="4">
    <source>
        <dbReference type="ARBA" id="ARBA00022603"/>
    </source>
</evidence>
<feature type="binding site" evidence="14">
    <location>
        <begin position="43"/>
        <end position="44"/>
    </location>
    <ligand>
        <name>NAD(+)</name>
        <dbReference type="ChEBI" id="CHEBI:57540"/>
    </ligand>
</feature>
<feature type="active site" description="Proton donor" evidence="14">
    <location>
        <position position="276"/>
    </location>
</feature>
<dbReference type="EC" id="2.1.1.107" evidence="14"/>
<feature type="modified residue" description="Phosphoserine" evidence="14">
    <location>
        <position position="128"/>
    </location>
</feature>
<comment type="catalytic activity">
    <reaction evidence="13 14">
        <text>precorrin-2 + NAD(+) = sirohydrochlorin + NADH + 2 H(+)</text>
        <dbReference type="Rhea" id="RHEA:15613"/>
        <dbReference type="ChEBI" id="CHEBI:15378"/>
        <dbReference type="ChEBI" id="CHEBI:57540"/>
        <dbReference type="ChEBI" id="CHEBI:57945"/>
        <dbReference type="ChEBI" id="CHEBI:58351"/>
        <dbReference type="ChEBI" id="CHEBI:58827"/>
        <dbReference type="EC" id="1.3.1.76"/>
    </reaction>
</comment>
<dbReference type="GO" id="GO:0004851">
    <property type="term" value="F:uroporphyrin-III C-methyltransferase activity"/>
    <property type="evidence" value="ECO:0007669"/>
    <property type="project" value="UniProtKB-EC"/>
</dbReference>
<dbReference type="InterPro" id="IPR003043">
    <property type="entry name" value="Uropor_MeTrfase_CS"/>
</dbReference>
<dbReference type="NCBIfam" id="TIGR01470">
    <property type="entry name" value="cysG_Nterm"/>
    <property type="match status" value="1"/>
</dbReference>
<dbReference type="NCBIfam" id="NF004790">
    <property type="entry name" value="PRK06136.1"/>
    <property type="match status" value="1"/>
</dbReference>
<dbReference type="CDD" id="cd11642">
    <property type="entry name" value="SUMT"/>
    <property type="match status" value="1"/>
</dbReference>
<keyword evidence="7 14" id="KW-0560">Oxidoreductase</keyword>
<dbReference type="Pfam" id="PF10414">
    <property type="entry name" value="CysG_dimeriser"/>
    <property type="match status" value="1"/>
</dbReference>
<evidence type="ECO:0000256" key="1">
    <source>
        <dbReference type="ARBA" id="ARBA00005010"/>
    </source>
</evidence>
<evidence type="ECO:0000256" key="10">
    <source>
        <dbReference type="ARBA" id="ARBA00023244"/>
    </source>
</evidence>
<dbReference type="SUPFAM" id="SSF53790">
    <property type="entry name" value="Tetrapyrrole methylase"/>
    <property type="match status" value="1"/>
</dbReference>
<evidence type="ECO:0000256" key="12">
    <source>
        <dbReference type="ARBA" id="ARBA00025705"/>
    </source>
</evidence>
<comment type="pathway">
    <text evidence="14">Porphyrin-containing compound metabolism; siroheme biosynthesis; siroheme from sirohydrochlorin: step 1/1.</text>
</comment>
<comment type="pathway">
    <text evidence="14">Cofactor biosynthesis; adenosylcobalamin biosynthesis; sirohydrochlorin from precorrin-2: step 1/1.</text>
</comment>
<dbReference type="InterPro" id="IPR035996">
    <property type="entry name" value="4pyrrol_Methylase_sf"/>
</dbReference>
<evidence type="ECO:0000256" key="13">
    <source>
        <dbReference type="ARBA" id="ARBA00047561"/>
    </source>
</evidence>
<feature type="binding site" evidence="14">
    <location>
        <position position="418"/>
    </location>
    <ligand>
        <name>S-adenosyl-L-methionine</name>
        <dbReference type="ChEBI" id="CHEBI:59789"/>
    </ligand>
</feature>
<keyword evidence="5 14" id="KW-0808">Transferase</keyword>
<evidence type="ECO:0000313" key="20">
    <source>
        <dbReference type="EMBL" id="QTF07288.1"/>
    </source>
</evidence>
<comment type="catalytic activity">
    <reaction evidence="14">
        <text>siroheme + 2 H(+) = sirohydrochlorin + Fe(2+)</text>
        <dbReference type="Rhea" id="RHEA:24360"/>
        <dbReference type="ChEBI" id="CHEBI:15378"/>
        <dbReference type="ChEBI" id="CHEBI:29033"/>
        <dbReference type="ChEBI" id="CHEBI:58351"/>
        <dbReference type="ChEBI" id="CHEBI:60052"/>
        <dbReference type="EC" id="4.99.1.4"/>
    </reaction>
</comment>
<keyword evidence="14" id="KW-0597">Phosphoprotein</keyword>